<dbReference type="Pfam" id="PF08207">
    <property type="entry name" value="EFP_N"/>
    <property type="match status" value="1"/>
</dbReference>
<dbReference type="Proteomes" id="UP000034090">
    <property type="component" value="Unassembled WGS sequence"/>
</dbReference>
<keyword evidence="5 7" id="KW-0251">Elongation factor</keyword>
<comment type="function">
    <text evidence="7">Involved in peptide bond synthesis. Stimulates efficient translation and peptide-bond synthesis on native or reconstituted 70S ribosomes in vitro. Probably functions indirectly by altering the affinity of the ribosome for aminoacyl-tRNA, thus increasing their reactivity as acceptors for peptidyl transferase.</text>
</comment>
<evidence type="ECO:0000256" key="7">
    <source>
        <dbReference type="HAMAP-Rule" id="MF_00141"/>
    </source>
</evidence>
<dbReference type="CDD" id="cd04470">
    <property type="entry name" value="S1_EF-P_repeat_1"/>
    <property type="match status" value="1"/>
</dbReference>
<dbReference type="InterPro" id="IPR011768">
    <property type="entry name" value="Transl_elongation_fac_P"/>
</dbReference>
<feature type="domain" description="Elongation factor P C-terminal" evidence="10">
    <location>
        <begin position="134"/>
        <end position="189"/>
    </location>
</feature>
<dbReference type="GO" id="GO:0005829">
    <property type="term" value="C:cytosol"/>
    <property type="evidence" value="ECO:0007669"/>
    <property type="project" value="UniProtKB-ARBA"/>
</dbReference>
<evidence type="ECO:0000256" key="4">
    <source>
        <dbReference type="ARBA" id="ARBA00022490"/>
    </source>
</evidence>
<dbReference type="Pfam" id="PF01132">
    <property type="entry name" value="EFP"/>
    <property type="match status" value="1"/>
</dbReference>
<evidence type="ECO:0000256" key="2">
    <source>
        <dbReference type="ARBA" id="ARBA00004815"/>
    </source>
</evidence>
<proteinExistence type="inferred from homology"/>
<reference evidence="12 13" key="1">
    <citation type="journal article" date="2015" name="Nature">
        <title>rRNA introns, odd ribosomes, and small enigmatic genomes across a large radiation of phyla.</title>
        <authorList>
            <person name="Brown C.T."/>
            <person name="Hug L.A."/>
            <person name="Thomas B.C."/>
            <person name="Sharon I."/>
            <person name="Castelle C.J."/>
            <person name="Singh A."/>
            <person name="Wilkins M.J."/>
            <person name="Williams K.H."/>
            <person name="Banfield J.F."/>
        </authorList>
    </citation>
    <scope>NUCLEOTIDE SEQUENCE [LARGE SCALE GENOMIC DNA]</scope>
</reference>
<sequence length="201" mass="22551">MVYFTMISATNLKNSTCFLYEGKPLQVIKYTHIKMGRGGATVRVSARNLSNGKMEEKTFPSTAKFEEVSTSKKELTYLYRDGDRAVFADPTDYSQSEIDIDLIKGQLQYINEGQNVDVLFRDDEPVSIELAPKVALEVTETDPGVKGNSSTNVYKPAKCENGVQVRVPLFIKTGDIVNVDTRTGEYLERVSQKSTRERSRS</sequence>
<dbReference type="NCBIfam" id="NF001810">
    <property type="entry name" value="PRK00529.1"/>
    <property type="match status" value="1"/>
</dbReference>
<dbReference type="GO" id="GO:0003746">
    <property type="term" value="F:translation elongation factor activity"/>
    <property type="evidence" value="ECO:0007669"/>
    <property type="project" value="UniProtKB-UniRule"/>
</dbReference>
<dbReference type="InterPro" id="IPR008991">
    <property type="entry name" value="Translation_prot_SH3-like_sf"/>
</dbReference>
<gene>
    <name evidence="7" type="primary">efp</name>
    <name evidence="12" type="ORF">UV74_C0013G0122</name>
</gene>
<dbReference type="NCBIfam" id="TIGR00038">
    <property type="entry name" value="efp"/>
    <property type="match status" value="1"/>
</dbReference>
<dbReference type="HAMAP" id="MF_00141">
    <property type="entry name" value="EF_P"/>
    <property type="match status" value="1"/>
</dbReference>
<evidence type="ECO:0000256" key="1">
    <source>
        <dbReference type="ARBA" id="ARBA00004496"/>
    </source>
</evidence>
<evidence type="ECO:0000313" key="12">
    <source>
        <dbReference type="EMBL" id="KKS97000.1"/>
    </source>
</evidence>
<dbReference type="InterPro" id="IPR015365">
    <property type="entry name" value="Elong-fact-P_C"/>
</dbReference>
<evidence type="ECO:0000256" key="9">
    <source>
        <dbReference type="RuleBase" id="RU004389"/>
    </source>
</evidence>
<dbReference type="AlphaFoldDB" id="A0A0G1DGH4"/>
<dbReference type="STRING" id="1618578.UV74_C0013G0122"/>
<dbReference type="InterPro" id="IPR020599">
    <property type="entry name" value="Transl_elong_fac_P/YeiP"/>
</dbReference>
<dbReference type="InterPro" id="IPR012340">
    <property type="entry name" value="NA-bd_OB-fold"/>
</dbReference>
<dbReference type="SMART" id="SM00841">
    <property type="entry name" value="Elong-fact-P_C"/>
    <property type="match status" value="1"/>
</dbReference>
<dbReference type="InterPro" id="IPR013852">
    <property type="entry name" value="Transl_elong_P/YeiP_CS"/>
</dbReference>
<dbReference type="Gene3D" id="2.30.30.30">
    <property type="match status" value="1"/>
</dbReference>
<dbReference type="InterPro" id="IPR001059">
    <property type="entry name" value="Transl_elong_P/YeiP_cen"/>
</dbReference>
<comment type="subcellular location">
    <subcellularLocation>
        <location evidence="1 7">Cytoplasm</location>
    </subcellularLocation>
</comment>
<evidence type="ECO:0000259" key="11">
    <source>
        <dbReference type="SMART" id="SM01185"/>
    </source>
</evidence>
<evidence type="ECO:0000256" key="6">
    <source>
        <dbReference type="ARBA" id="ARBA00022917"/>
    </source>
</evidence>
<dbReference type="InterPro" id="IPR014722">
    <property type="entry name" value="Rib_uL2_dom2"/>
</dbReference>
<dbReference type="Pfam" id="PF09285">
    <property type="entry name" value="Elong-fact-P_C"/>
    <property type="match status" value="1"/>
</dbReference>
<dbReference type="PATRIC" id="fig|1618578.3.peg.466"/>
<evidence type="ECO:0000256" key="8">
    <source>
        <dbReference type="NCBIfam" id="TIGR00038"/>
    </source>
</evidence>
<evidence type="ECO:0000313" key="13">
    <source>
        <dbReference type="Proteomes" id="UP000034090"/>
    </source>
</evidence>
<keyword evidence="6 7" id="KW-0648">Protein biosynthesis</keyword>
<dbReference type="Gene3D" id="2.40.50.140">
    <property type="entry name" value="Nucleic acid-binding proteins"/>
    <property type="match status" value="2"/>
</dbReference>
<feature type="domain" description="Translation elongation factor P/YeiP central" evidence="11">
    <location>
        <begin position="72"/>
        <end position="126"/>
    </location>
</feature>
<dbReference type="UniPathway" id="UPA00345"/>
<keyword evidence="4 7" id="KW-0963">Cytoplasm</keyword>
<dbReference type="FunFam" id="2.30.30.30:FF:000003">
    <property type="entry name" value="Elongation factor P"/>
    <property type="match status" value="1"/>
</dbReference>
<dbReference type="PROSITE" id="PS01275">
    <property type="entry name" value="EFP"/>
    <property type="match status" value="1"/>
</dbReference>
<name>A0A0G1DGH4_9BACT</name>
<dbReference type="GO" id="GO:0043043">
    <property type="term" value="P:peptide biosynthetic process"/>
    <property type="evidence" value="ECO:0007669"/>
    <property type="project" value="InterPro"/>
</dbReference>
<dbReference type="PANTHER" id="PTHR30053:SF14">
    <property type="entry name" value="TRANSLATION ELONGATION FACTOR KOW-LIKE DOMAIN-CONTAINING PROTEIN"/>
    <property type="match status" value="1"/>
</dbReference>
<dbReference type="PIRSF" id="PIRSF005901">
    <property type="entry name" value="EF-P"/>
    <property type="match status" value="1"/>
</dbReference>
<dbReference type="EMBL" id="LCFQ01000013">
    <property type="protein sequence ID" value="KKS97000.1"/>
    <property type="molecule type" value="Genomic_DNA"/>
</dbReference>
<comment type="pathway">
    <text evidence="2 7">Protein biosynthesis; polypeptide chain elongation.</text>
</comment>
<organism evidence="12 13">
    <name type="scientific">Candidatus Woesebacteria bacterium GW2011_GWB1_43_14</name>
    <dbReference type="NCBI Taxonomy" id="1618578"/>
    <lineage>
        <taxon>Bacteria</taxon>
        <taxon>Candidatus Woeseibacteriota</taxon>
    </lineage>
</organism>
<evidence type="ECO:0000259" key="10">
    <source>
        <dbReference type="SMART" id="SM00841"/>
    </source>
</evidence>
<evidence type="ECO:0000256" key="5">
    <source>
        <dbReference type="ARBA" id="ARBA00022768"/>
    </source>
</evidence>
<dbReference type="PANTHER" id="PTHR30053">
    <property type="entry name" value="ELONGATION FACTOR P"/>
    <property type="match status" value="1"/>
</dbReference>
<evidence type="ECO:0000256" key="3">
    <source>
        <dbReference type="ARBA" id="ARBA00009479"/>
    </source>
</evidence>
<protein>
    <recommendedName>
        <fullName evidence="7 8">Elongation factor P</fullName>
        <shortName evidence="7">EF-P</shortName>
    </recommendedName>
</protein>
<dbReference type="SMART" id="SM01185">
    <property type="entry name" value="EFP"/>
    <property type="match status" value="1"/>
</dbReference>
<dbReference type="FunFam" id="2.40.50.140:FF:000004">
    <property type="entry name" value="Elongation factor P"/>
    <property type="match status" value="1"/>
</dbReference>
<dbReference type="InterPro" id="IPR013185">
    <property type="entry name" value="Transl_elong_KOW-like"/>
</dbReference>
<accession>A0A0G1DGH4</accession>
<dbReference type="CDD" id="cd05794">
    <property type="entry name" value="S1_EF-P_repeat_2"/>
    <property type="match status" value="1"/>
</dbReference>
<dbReference type="SUPFAM" id="SSF50104">
    <property type="entry name" value="Translation proteins SH3-like domain"/>
    <property type="match status" value="1"/>
</dbReference>
<comment type="similarity">
    <text evidence="3 7 9">Belongs to the elongation factor P family.</text>
</comment>
<comment type="caution">
    <text evidence="12">The sequence shown here is derived from an EMBL/GenBank/DDBJ whole genome shotgun (WGS) entry which is preliminary data.</text>
</comment>
<dbReference type="SUPFAM" id="SSF50249">
    <property type="entry name" value="Nucleic acid-binding proteins"/>
    <property type="match status" value="2"/>
</dbReference>